<dbReference type="HOGENOM" id="CLU_1364360_0_0_9"/>
<dbReference type="KEGG" id="dgi:Desgi_0113"/>
<feature type="compositionally biased region" description="Basic and acidic residues" evidence="1">
    <location>
        <begin position="180"/>
        <end position="200"/>
    </location>
</feature>
<gene>
    <name evidence="2" type="ORF">Desgi_0113</name>
</gene>
<organism evidence="2 3">
    <name type="scientific">Desulfoscipio gibsoniae DSM 7213</name>
    <dbReference type="NCBI Taxonomy" id="767817"/>
    <lineage>
        <taxon>Bacteria</taxon>
        <taxon>Bacillati</taxon>
        <taxon>Bacillota</taxon>
        <taxon>Clostridia</taxon>
        <taxon>Eubacteriales</taxon>
        <taxon>Desulfallaceae</taxon>
        <taxon>Desulfoscipio</taxon>
    </lineage>
</organism>
<reference evidence="2 3" key="1">
    <citation type="submission" date="2012-01" db="EMBL/GenBank/DDBJ databases">
        <title>Complete sequence of Desulfotomaculum gibsoniae DSM 7213.</title>
        <authorList>
            <consortium name="US DOE Joint Genome Institute"/>
            <person name="Lucas S."/>
            <person name="Han J."/>
            <person name="Lapidus A."/>
            <person name="Cheng J.-F."/>
            <person name="Goodwin L."/>
            <person name="Pitluck S."/>
            <person name="Peters L."/>
            <person name="Ovchinnikova G."/>
            <person name="Teshima H."/>
            <person name="Detter J.C."/>
            <person name="Han C."/>
            <person name="Tapia R."/>
            <person name="Land M."/>
            <person name="Hauser L."/>
            <person name="Kyrpides N."/>
            <person name="Ivanova N."/>
            <person name="Pagani I."/>
            <person name="Parshina S."/>
            <person name="Plugge C."/>
            <person name="Muyzer G."/>
            <person name="Kuever J."/>
            <person name="Ivanova A."/>
            <person name="Nazina T."/>
            <person name="Klenk H.-P."/>
            <person name="Brambilla E."/>
            <person name="Spring S."/>
            <person name="Stams A.F."/>
            <person name="Woyke T."/>
        </authorList>
    </citation>
    <scope>NUCLEOTIDE SEQUENCE [LARGE SCALE GENOMIC DNA]</scope>
    <source>
        <strain evidence="2 3">DSM 7213</strain>
    </source>
</reference>
<proteinExistence type="predicted"/>
<protein>
    <submittedName>
        <fullName evidence="2">Uncharacterized protein</fullName>
    </submittedName>
</protein>
<dbReference type="Proteomes" id="UP000013520">
    <property type="component" value="Chromosome"/>
</dbReference>
<evidence type="ECO:0000313" key="3">
    <source>
        <dbReference type="Proteomes" id="UP000013520"/>
    </source>
</evidence>
<name>R4K974_9FIRM</name>
<evidence type="ECO:0000313" key="2">
    <source>
        <dbReference type="EMBL" id="AGK99727.1"/>
    </source>
</evidence>
<dbReference type="STRING" id="767817.Desgi_0113"/>
<dbReference type="RefSeq" id="WP_006523186.1">
    <property type="nucleotide sequence ID" value="NC_021184.1"/>
</dbReference>
<dbReference type="OrthoDB" id="1807481at2"/>
<feature type="region of interest" description="Disordered" evidence="1">
    <location>
        <begin position="131"/>
        <end position="200"/>
    </location>
</feature>
<keyword evidence="3" id="KW-1185">Reference proteome</keyword>
<dbReference type="EMBL" id="CP003273">
    <property type="protein sequence ID" value="AGK99727.1"/>
    <property type="molecule type" value="Genomic_DNA"/>
</dbReference>
<sequence length="200" mass="20358">MDENHKIEEILAKILDYQSKHKVDDDSILIMLSLLNLMGMVNVLNRREESCAAPTGTGTGLGNIEALLGPLMALMASGMGKGGSGSGQGSFNPAALLSLLSGGLGGGQSKGAAPDLSALFGLLGPLLGMGAGQPSGSSPDQVKGAGNGSTKSQPVQREINLDEKYKTPTTGAASAGIDAAGEKKERPPKPGEVLKWKFGT</sequence>
<accession>R4K974</accession>
<evidence type="ECO:0000256" key="1">
    <source>
        <dbReference type="SAM" id="MobiDB-lite"/>
    </source>
</evidence>
<dbReference type="AlphaFoldDB" id="R4K974"/>